<comment type="caution">
    <text evidence="6">The sequence shown here is derived from an EMBL/GenBank/DDBJ whole genome shotgun (WGS) entry which is preliminary data.</text>
</comment>
<evidence type="ECO:0000256" key="3">
    <source>
        <dbReference type="ARBA" id="ARBA00023065"/>
    </source>
</evidence>
<dbReference type="InterPro" id="IPR038495">
    <property type="entry name" value="ATPase_E_C"/>
</dbReference>
<dbReference type="Pfam" id="PF01991">
    <property type="entry name" value="vATP-synt_E"/>
    <property type="match status" value="2"/>
</dbReference>
<comment type="similarity">
    <text evidence="1">Belongs to the V-ATPase E subunit family.</text>
</comment>
<dbReference type="GO" id="GO:0046961">
    <property type="term" value="F:proton-transporting ATPase activity, rotational mechanism"/>
    <property type="evidence" value="ECO:0007669"/>
    <property type="project" value="InterPro"/>
</dbReference>
<reference evidence="6 7" key="1">
    <citation type="journal article" date="2023" name="bioRxiv">
        <title>Conserved and derived expression patterns and positive selection on dental genes reveal complex evolutionary context of ever-growing rodent molars.</title>
        <authorList>
            <person name="Calamari Z.T."/>
            <person name="Song A."/>
            <person name="Cohen E."/>
            <person name="Akter M."/>
            <person name="Roy R.D."/>
            <person name="Hallikas O."/>
            <person name="Christensen M.M."/>
            <person name="Li P."/>
            <person name="Marangoni P."/>
            <person name="Jernvall J."/>
            <person name="Klein O.D."/>
        </authorList>
    </citation>
    <scope>NUCLEOTIDE SEQUENCE [LARGE SCALE GENOMIC DNA]</scope>
    <source>
        <strain evidence="6">V071</strain>
    </source>
</reference>
<protein>
    <submittedName>
        <fullName evidence="6">Uncharacterized protein</fullName>
    </submittedName>
</protein>
<name>A0AAW0ID67_MYOGA</name>
<comment type="function">
    <text evidence="4">Subunit of the V1 complex of vacuolar(H+)-ATPase (V-ATPase), a multisubunit enzyme composed of a peripheral complex (V1) that hydrolyzes ATP and a membrane integral complex (V0) that translocates protons. V-ATPase is responsible for acidifying and maintaining the pH of intracellular compartments and in some cell types, is targeted to the plasma membrane, where it is responsible for acidifying the extracellular environment.</text>
</comment>
<organism evidence="6 7">
    <name type="scientific">Myodes glareolus</name>
    <name type="common">Bank vole</name>
    <name type="synonym">Clethrionomys glareolus</name>
    <dbReference type="NCBI Taxonomy" id="447135"/>
    <lineage>
        <taxon>Eukaryota</taxon>
        <taxon>Metazoa</taxon>
        <taxon>Chordata</taxon>
        <taxon>Craniata</taxon>
        <taxon>Vertebrata</taxon>
        <taxon>Euteleostomi</taxon>
        <taxon>Mammalia</taxon>
        <taxon>Eutheria</taxon>
        <taxon>Euarchontoglires</taxon>
        <taxon>Glires</taxon>
        <taxon>Rodentia</taxon>
        <taxon>Myomorpha</taxon>
        <taxon>Muroidea</taxon>
        <taxon>Cricetidae</taxon>
        <taxon>Arvicolinae</taxon>
        <taxon>Myodes</taxon>
    </lineage>
</organism>
<evidence type="ECO:0000256" key="1">
    <source>
        <dbReference type="ARBA" id="ARBA00005901"/>
    </source>
</evidence>
<evidence type="ECO:0000256" key="2">
    <source>
        <dbReference type="ARBA" id="ARBA00022448"/>
    </source>
</evidence>
<evidence type="ECO:0000313" key="7">
    <source>
        <dbReference type="Proteomes" id="UP001488838"/>
    </source>
</evidence>
<dbReference type="GO" id="GO:0033178">
    <property type="term" value="C:proton-transporting two-sector ATPase complex, catalytic domain"/>
    <property type="evidence" value="ECO:0007669"/>
    <property type="project" value="InterPro"/>
</dbReference>
<dbReference type="EMBL" id="JBBHLL010000156">
    <property type="protein sequence ID" value="KAK7812243.1"/>
    <property type="molecule type" value="Genomic_DNA"/>
</dbReference>
<keyword evidence="3" id="KW-0406">Ion transport</keyword>
<keyword evidence="7" id="KW-1185">Reference proteome</keyword>
<dbReference type="AlphaFoldDB" id="A0AAW0ID67"/>
<accession>A0AAW0ID67</accession>
<dbReference type="PANTHER" id="PTHR45715">
    <property type="entry name" value="ATPASE H+-TRANSPORTING V1 SUBUNIT E1A-RELATED"/>
    <property type="match status" value="1"/>
</dbReference>
<dbReference type="InterPro" id="IPR002842">
    <property type="entry name" value="ATPase_V1_Esu"/>
</dbReference>
<dbReference type="Gene3D" id="6.10.250.1620">
    <property type="match status" value="1"/>
</dbReference>
<gene>
    <name evidence="6" type="ORF">U0070_011002</name>
</gene>
<feature type="compositionally biased region" description="Basic and acidic residues" evidence="5">
    <location>
        <begin position="323"/>
        <end position="346"/>
    </location>
</feature>
<evidence type="ECO:0000256" key="4">
    <source>
        <dbReference type="ARBA" id="ARBA00045737"/>
    </source>
</evidence>
<keyword evidence="2" id="KW-0813">Transport</keyword>
<evidence type="ECO:0000256" key="5">
    <source>
        <dbReference type="SAM" id="MobiDB-lite"/>
    </source>
</evidence>
<evidence type="ECO:0000313" key="6">
    <source>
        <dbReference type="EMBL" id="KAK7812243.1"/>
    </source>
</evidence>
<dbReference type="SUPFAM" id="SSF160527">
    <property type="entry name" value="V-type ATPase subunit E-like"/>
    <property type="match status" value="1"/>
</dbReference>
<proteinExistence type="inferred from homology"/>
<feature type="region of interest" description="Disordered" evidence="5">
    <location>
        <begin position="317"/>
        <end position="382"/>
    </location>
</feature>
<dbReference type="Proteomes" id="UP001488838">
    <property type="component" value="Unassembled WGS sequence"/>
</dbReference>
<dbReference type="Gene3D" id="3.30.2320.30">
    <property type="entry name" value="ATP synthase, E subunit, C-terminal"/>
    <property type="match status" value="1"/>
</dbReference>
<sequence>MALNDADVQKQIKHMAAFIKREANEKEDINAKAKRSSALRKNTVRRKIEQQKKIQMCNLMNQARPKVLRARDDFITDLLNEATQRLSKVAKDTTRYQVLRNGLEAYLPEEIAGGVEIYNGDHKIKISNTLESQLDLCWKSGEPCGGDDKSGCVSVCGTSSEACFQLVHISRLLTSMNPWRQGWEQPCAKTPGFAIALDLGESDCQVEAPLGKRQSNVMINGRQEGPQMLMLTGVLRAIASEPSTIALVLDLQNQILKSLKNTPILKMPLRQPMLALALEDEECRRECPAWDHLVSGMSSRGKRFLNMDYQPGFTLEELSGEGMRPDNKDAQHGSEPFGREAEKPDICSKLTSCKPSGRKRPFWPSGIGAGLAQTPDSRTWLS</sequence>
<feature type="non-terminal residue" evidence="6">
    <location>
        <position position="382"/>
    </location>
</feature>